<feature type="domain" description="KOW" evidence="5">
    <location>
        <begin position="117"/>
        <end position="144"/>
    </location>
</feature>
<gene>
    <name evidence="6" type="ORF">H8E80_00535</name>
</gene>
<organism evidence="6 7">
    <name type="scientific">Candidatus Desulfaltia bathyphila</name>
    <dbReference type="NCBI Taxonomy" id="2841697"/>
    <lineage>
        <taxon>Bacteria</taxon>
        <taxon>Pseudomonadati</taxon>
        <taxon>Thermodesulfobacteriota</taxon>
        <taxon>Desulfobacteria</taxon>
        <taxon>Desulfobacterales</taxon>
        <taxon>Desulfobacterales incertae sedis</taxon>
        <taxon>Candidatus Desulfaltia</taxon>
    </lineage>
</organism>
<comment type="caution">
    <text evidence="6">The sequence shown here is derived from an EMBL/GenBank/DDBJ whole genome shotgun (WGS) entry which is preliminary data.</text>
</comment>
<dbReference type="EMBL" id="JACNLL010000009">
    <property type="protein sequence ID" value="MBC8198522.1"/>
    <property type="molecule type" value="Genomic_DNA"/>
</dbReference>
<sequence length="175" mass="19731">MKIKQINRLWYVLHTKSRFENVVNDALAKKSFEVFLPKILVKSRRRDRRLMIRIPLFPGYLFLKTDLHPAEHIEILKTVGAVRLIGNKEGPISVATETIESLKIMVAGDNKVLTGARFKKGDPVTVVYGPFAGVTGTFVQYRGKGRVVVTIEALRQFAAVDVSEDDVERLPKILS</sequence>
<dbReference type="GO" id="GO:0006354">
    <property type="term" value="P:DNA-templated transcription elongation"/>
    <property type="evidence" value="ECO:0007669"/>
    <property type="project" value="InterPro"/>
</dbReference>
<dbReference type="SUPFAM" id="SSF50104">
    <property type="entry name" value="Translation proteins SH3-like domain"/>
    <property type="match status" value="1"/>
</dbReference>
<evidence type="ECO:0000259" key="4">
    <source>
        <dbReference type="SMART" id="SM00738"/>
    </source>
</evidence>
<keyword evidence="3" id="KW-0804">Transcription</keyword>
<feature type="domain" description="NusG-like N-terminal" evidence="4">
    <location>
        <begin position="7"/>
        <end position="106"/>
    </location>
</feature>
<evidence type="ECO:0000313" key="6">
    <source>
        <dbReference type="EMBL" id="MBC8198522.1"/>
    </source>
</evidence>
<dbReference type="SMART" id="SM00738">
    <property type="entry name" value="NGN"/>
    <property type="match status" value="1"/>
</dbReference>
<evidence type="ECO:0000259" key="5">
    <source>
        <dbReference type="SMART" id="SM00739"/>
    </source>
</evidence>
<dbReference type="InterPro" id="IPR043425">
    <property type="entry name" value="NusG-like"/>
</dbReference>
<dbReference type="Proteomes" id="UP000603545">
    <property type="component" value="Unassembled WGS sequence"/>
</dbReference>
<accession>A0A8J6T5N3</accession>
<dbReference type="Pfam" id="PF02357">
    <property type="entry name" value="NusG"/>
    <property type="match status" value="1"/>
</dbReference>
<evidence type="ECO:0000256" key="2">
    <source>
        <dbReference type="ARBA" id="ARBA00023015"/>
    </source>
</evidence>
<protein>
    <submittedName>
        <fullName evidence="6">UpxY family transcription antiterminator</fullName>
    </submittedName>
</protein>
<dbReference type="NCBIfam" id="NF033644">
    <property type="entry name" value="antiterm_UpxY"/>
    <property type="match status" value="1"/>
</dbReference>
<dbReference type="SUPFAM" id="SSF82679">
    <property type="entry name" value="N-utilization substance G protein NusG, N-terminal domain"/>
    <property type="match status" value="1"/>
</dbReference>
<reference evidence="6 7" key="1">
    <citation type="submission" date="2020-08" db="EMBL/GenBank/DDBJ databases">
        <title>Bridging the membrane lipid divide: bacteria of the FCB group superphylum have the potential to synthesize archaeal ether lipids.</title>
        <authorList>
            <person name="Villanueva L."/>
            <person name="Von Meijenfeldt F.A.B."/>
            <person name="Westbye A.B."/>
            <person name="Yadav S."/>
            <person name="Hopmans E.C."/>
            <person name="Dutilh B.E."/>
            <person name="Sinninghe Damste J.S."/>
        </authorList>
    </citation>
    <scope>NUCLEOTIDE SEQUENCE [LARGE SCALE GENOMIC DNA]</scope>
    <source>
        <strain evidence="6">NIOZ-UU82</strain>
    </source>
</reference>
<name>A0A8J6T5N3_9BACT</name>
<dbReference type="AlphaFoldDB" id="A0A8J6T5N3"/>
<keyword evidence="2" id="KW-0805">Transcription regulation</keyword>
<dbReference type="GO" id="GO:0031564">
    <property type="term" value="P:transcription antitermination"/>
    <property type="evidence" value="ECO:0007669"/>
    <property type="project" value="UniProtKB-KW"/>
</dbReference>
<proteinExistence type="predicted"/>
<dbReference type="InterPro" id="IPR036735">
    <property type="entry name" value="NGN_dom_sf"/>
</dbReference>
<dbReference type="InterPro" id="IPR006645">
    <property type="entry name" value="NGN-like_dom"/>
</dbReference>
<evidence type="ECO:0000256" key="1">
    <source>
        <dbReference type="ARBA" id="ARBA00022814"/>
    </source>
</evidence>
<dbReference type="SMART" id="SM00739">
    <property type="entry name" value="KOW"/>
    <property type="match status" value="1"/>
</dbReference>
<dbReference type="InterPro" id="IPR005824">
    <property type="entry name" value="KOW"/>
</dbReference>
<dbReference type="PANTHER" id="PTHR30265">
    <property type="entry name" value="RHO-INTERACTING TRANSCRIPTION TERMINATION FACTOR NUSG"/>
    <property type="match status" value="1"/>
</dbReference>
<evidence type="ECO:0000256" key="3">
    <source>
        <dbReference type="ARBA" id="ARBA00023163"/>
    </source>
</evidence>
<dbReference type="Gene3D" id="3.30.70.940">
    <property type="entry name" value="NusG, N-terminal domain"/>
    <property type="match status" value="1"/>
</dbReference>
<dbReference type="PANTHER" id="PTHR30265:SF4">
    <property type="entry name" value="KOW MOTIF FAMILY PROTEIN, EXPRESSED"/>
    <property type="match status" value="1"/>
</dbReference>
<evidence type="ECO:0000313" key="7">
    <source>
        <dbReference type="Proteomes" id="UP000603545"/>
    </source>
</evidence>
<dbReference type="InterPro" id="IPR008991">
    <property type="entry name" value="Translation_prot_SH3-like_sf"/>
</dbReference>
<keyword evidence="1" id="KW-0889">Transcription antitermination</keyword>